<proteinExistence type="predicted"/>
<dbReference type="KEGG" id="ngr:NAEGRDRAFT_69299"/>
<name>D2VK79_NAEGR</name>
<dbReference type="GeneID" id="8852903"/>
<dbReference type="RefSeq" id="XP_002675645.1">
    <property type="nucleotide sequence ID" value="XM_002675599.1"/>
</dbReference>
<dbReference type="Proteomes" id="UP000006671">
    <property type="component" value="Unassembled WGS sequence"/>
</dbReference>
<keyword evidence="2" id="KW-1185">Reference proteome</keyword>
<dbReference type="InterPro" id="IPR032675">
    <property type="entry name" value="LRR_dom_sf"/>
</dbReference>
<evidence type="ECO:0000313" key="2">
    <source>
        <dbReference type="Proteomes" id="UP000006671"/>
    </source>
</evidence>
<reference evidence="1 2" key="1">
    <citation type="journal article" date="2010" name="Cell">
        <title>The genome of Naegleria gruberi illuminates early eukaryotic versatility.</title>
        <authorList>
            <person name="Fritz-Laylin L.K."/>
            <person name="Prochnik S.E."/>
            <person name="Ginger M.L."/>
            <person name="Dacks J.B."/>
            <person name="Carpenter M.L."/>
            <person name="Field M.C."/>
            <person name="Kuo A."/>
            <person name="Paredez A."/>
            <person name="Chapman J."/>
            <person name="Pham J."/>
            <person name="Shu S."/>
            <person name="Neupane R."/>
            <person name="Cipriano M."/>
            <person name="Mancuso J."/>
            <person name="Tu H."/>
            <person name="Salamov A."/>
            <person name="Lindquist E."/>
            <person name="Shapiro H."/>
            <person name="Lucas S."/>
            <person name="Grigoriev I.V."/>
            <person name="Cande W.Z."/>
            <person name="Fulton C."/>
            <person name="Rokhsar D.S."/>
            <person name="Dawson S.C."/>
        </authorList>
    </citation>
    <scope>NUCLEOTIDE SEQUENCE [LARGE SCALE GENOMIC DNA]</scope>
    <source>
        <strain evidence="1 2">NEG-M</strain>
    </source>
</reference>
<dbReference type="AlphaFoldDB" id="D2VK79"/>
<dbReference type="VEuPathDB" id="AmoebaDB:NAEGRDRAFT_69299"/>
<sequence length="216" mass="24692">MSLGDEIGLIANCETFSNLEILAISSHKLGNAGLSDIFNSPFLKKLKTLTLSNNEFNNFGIASLGTFNLCNLSELTLDFEHVKTEDIQLMCRNQLFSNLRKLVLKIWIQEQDFSNILTNSVWVNLKELEFSCYRIEDRDKVLNIKCTLQLEKLKIHASNLEVCRALVNNKTISRSLKYLDVGGINGYHDNPKDKRNVAEIKASIETFIFMFNDFVF</sequence>
<evidence type="ECO:0000313" key="1">
    <source>
        <dbReference type="EMBL" id="EFC42901.1"/>
    </source>
</evidence>
<dbReference type="InParanoid" id="D2VK79"/>
<dbReference type="Gene3D" id="3.80.10.10">
    <property type="entry name" value="Ribonuclease Inhibitor"/>
    <property type="match status" value="1"/>
</dbReference>
<dbReference type="EMBL" id="GG738877">
    <property type="protein sequence ID" value="EFC42901.1"/>
    <property type="molecule type" value="Genomic_DNA"/>
</dbReference>
<protein>
    <submittedName>
        <fullName evidence="1">Predicted protein</fullName>
    </submittedName>
</protein>
<gene>
    <name evidence="1" type="ORF">NAEGRDRAFT_69299</name>
</gene>
<accession>D2VK79</accession>
<organism evidence="2">
    <name type="scientific">Naegleria gruberi</name>
    <name type="common">Amoeba</name>
    <dbReference type="NCBI Taxonomy" id="5762"/>
    <lineage>
        <taxon>Eukaryota</taxon>
        <taxon>Discoba</taxon>
        <taxon>Heterolobosea</taxon>
        <taxon>Tetramitia</taxon>
        <taxon>Eutetramitia</taxon>
        <taxon>Vahlkampfiidae</taxon>
        <taxon>Naegleria</taxon>
    </lineage>
</organism>
<dbReference type="SUPFAM" id="SSF52047">
    <property type="entry name" value="RNI-like"/>
    <property type="match status" value="1"/>
</dbReference>